<organism evidence="2 3">
    <name type="scientific">Solanum pinnatisectum</name>
    <name type="common">tansyleaf nightshade</name>
    <dbReference type="NCBI Taxonomy" id="50273"/>
    <lineage>
        <taxon>Eukaryota</taxon>
        <taxon>Viridiplantae</taxon>
        <taxon>Streptophyta</taxon>
        <taxon>Embryophyta</taxon>
        <taxon>Tracheophyta</taxon>
        <taxon>Spermatophyta</taxon>
        <taxon>Magnoliopsida</taxon>
        <taxon>eudicotyledons</taxon>
        <taxon>Gunneridae</taxon>
        <taxon>Pentapetalae</taxon>
        <taxon>asterids</taxon>
        <taxon>lamiids</taxon>
        <taxon>Solanales</taxon>
        <taxon>Solanaceae</taxon>
        <taxon>Solanoideae</taxon>
        <taxon>Solaneae</taxon>
        <taxon>Solanum</taxon>
    </lineage>
</organism>
<evidence type="ECO:0000259" key="1">
    <source>
        <dbReference type="Pfam" id="PF13456"/>
    </source>
</evidence>
<dbReference type="EMBL" id="JAWPEI010000008">
    <property type="protein sequence ID" value="KAK4718359.1"/>
    <property type="molecule type" value="Genomic_DNA"/>
</dbReference>
<evidence type="ECO:0000313" key="2">
    <source>
        <dbReference type="EMBL" id="KAK4718359.1"/>
    </source>
</evidence>
<dbReference type="InterPro" id="IPR002156">
    <property type="entry name" value="RNaseH_domain"/>
</dbReference>
<accession>A0AAV9KYB5</accession>
<comment type="caution">
    <text evidence="2">The sequence shown here is derived from an EMBL/GenBank/DDBJ whole genome shotgun (WGS) entry which is preliminary data.</text>
</comment>
<dbReference type="Pfam" id="PF13456">
    <property type="entry name" value="RVT_3"/>
    <property type="match status" value="1"/>
</dbReference>
<dbReference type="AlphaFoldDB" id="A0AAV9KYB5"/>
<dbReference type="Proteomes" id="UP001311915">
    <property type="component" value="Unassembled WGS sequence"/>
</dbReference>
<dbReference type="GO" id="GO:0004523">
    <property type="term" value="F:RNA-DNA hybrid ribonuclease activity"/>
    <property type="evidence" value="ECO:0007669"/>
    <property type="project" value="InterPro"/>
</dbReference>
<evidence type="ECO:0000313" key="3">
    <source>
        <dbReference type="Proteomes" id="UP001311915"/>
    </source>
</evidence>
<proteinExistence type="predicted"/>
<feature type="domain" description="RNase H type-1" evidence="1">
    <location>
        <begin position="2"/>
        <end position="64"/>
    </location>
</feature>
<gene>
    <name evidence="2" type="ORF">R3W88_016697</name>
</gene>
<reference evidence="2 3" key="1">
    <citation type="submission" date="2023-10" db="EMBL/GenBank/DDBJ databases">
        <title>Genome-Wide Identification Analysis in wild type Solanum Pinnatisectum Reveals Some Genes Defensing Phytophthora Infestans.</title>
        <authorList>
            <person name="Sun C."/>
        </authorList>
    </citation>
    <scope>NUCLEOTIDE SEQUENCE [LARGE SCALE GENOMIC DNA]</scope>
    <source>
        <strain evidence="2">LQN</strain>
        <tissue evidence="2">Leaf</tissue>
    </source>
</reference>
<protein>
    <recommendedName>
        <fullName evidence="1">RNase H type-1 domain-containing protein</fullName>
    </recommendedName>
</protein>
<name>A0AAV9KYB5_9SOLN</name>
<sequence>MLCIDHNLTPLEINTDIADIIIMISHGPLLYNSLIIECRYLMQRLNSPVLAHVFREQNKVADTL</sequence>
<dbReference type="GO" id="GO:0003676">
    <property type="term" value="F:nucleic acid binding"/>
    <property type="evidence" value="ECO:0007669"/>
    <property type="project" value="InterPro"/>
</dbReference>
<keyword evidence="3" id="KW-1185">Reference proteome</keyword>